<dbReference type="EMBL" id="CM029039">
    <property type="protein sequence ID" value="KAG2640498.1"/>
    <property type="molecule type" value="Genomic_DNA"/>
</dbReference>
<evidence type="ECO:0000313" key="2">
    <source>
        <dbReference type="EMBL" id="KAG2640498.1"/>
    </source>
</evidence>
<evidence type="ECO:0000259" key="1">
    <source>
        <dbReference type="PROSITE" id="PS50181"/>
    </source>
</evidence>
<dbReference type="Pfam" id="PF00646">
    <property type="entry name" value="F-box"/>
    <property type="match status" value="1"/>
</dbReference>
<reference evidence="2" key="1">
    <citation type="submission" date="2020-05" db="EMBL/GenBank/DDBJ databases">
        <title>WGS assembly of Panicum virgatum.</title>
        <authorList>
            <person name="Lovell J.T."/>
            <person name="Jenkins J."/>
            <person name="Shu S."/>
            <person name="Juenger T.E."/>
            <person name="Schmutz J."/>
        </authorList>
    </citation>
    <scope>NUCLEOTIDE SEQUENCE</scope>
    <source>
        <strain evidence="2">AP13</strain>
    </source>
</reference>
<evidence type="ECO:0000313" key="3">
    <source>
        <dbReference type="Proteomes" id="UP000823388"/>
    </source>
</evidence>
<dbReference type="InterPro" id="IPR001810">
    <property type="entry name" value="F-box_dom"/>
</dbReference>
<name>A0A8T0VZC9_PANVG</name>
<sequence length="379" mass="42731">MERPKKSGAVAGLPDDPLVEILSRVLVKDLHRSKCVSKGWRDLIADPLHRKKLPQTLQGFFPSYPGESFMQYGRPFINLFGGSPPPVDTSLPFLKKLPGIHKIWLRGSCNGLLLFKHHTSLHDLGHIVFNPATEQWAAVPCEHTPMDKHCRLRHTFLVFDPAVSSHFQLVIFCEEGNVCTVHSYSSKTGLWSHTQIDWAEEVKQRGQLKKWVPQISGVDSHATLFNGMLYLMLSDDQIAEVDVEGKTRRIISAPPSVVSIWVLDDCDAQKWVLKHSVSRMHLFGIRPYVYGVNCDCRVVAIHPDSNLVFIFLKRQLMSYGLDSKELRAVSTPNQSALWFTPYVPCFLDFLSVSEHEEKLMGCGEASTKDVARVGKCGSR</sequence>
<accession>A0A8T0VZC9</accession>
<dbReference type="Pfam" id="PF24750">
    <property type="entry name" value="b-prop_At3g26010-like"/>
    <property type="match status" value="1"/>
</dbReference>
<dbReference type="PANTHER" id="PTHR35546">
    <property type="entry name" value="F-BOX PROTEIN INTERACTION DOMAIN PROTEIN-RELATED"/>
    <property type="match status" value="1"/>
</dbReference>
<comment type="caution">
    <text evidence="2">The sequence shown here is derived from an EMBL/GenBank/DDBJ whole genome shotgun (WGS) entry which is preliminary data.</text>
</comment>
<dbReference type="SUPFAM" id="SSF101898">
    <property type="entry name" value="NHL repeat"/>
    <property type="match status" value="1"/>
</dbReference>
<protein>
    <recommendedName>
        <fullName evidence="1">F-box domain-containing protein</fullName>
    </recommendedName>
</protein>
<dbReference type="PROSITE" id="PS50181">
    <property type="entry name" value="FBOX"/>
    <property type="match status" value="1"/>
</dbReference>
<dbReference type="Gene3D" id="1.20.1280.50">
    <property type="match status" value="1"/>
</dbReference>
<dbReference type="InterPro" id="IPR036047">
    <property type="entry name" value="F-box-like_dom_sf"/>
</dbReference>
<dbReference type="SMART" id="SM00256">
    <property type="entry name" value="FBOX"/>
    <property type="match status" value="1"/>
</dbReference>
<dbReference type="InterPro" id="IPR056592">
    <property type="entry name" value="Beta-prop_At3g26010-like"/>
</dbReference>
<organism evidence="2 3">
    <name type="scientific">Panicum virgatum</name>
    <name type="common">Blackwell switchgrass</name>
    <dbReference type="NCBI Taxonomy" id="38727"/>
    <lineage>
        <taxon>Eukaryota</taxon>
        <taxon>Viridiplantae</taxon>
        <taxon>Streptophyta</taxon>
        <taxon>Embryophyta</taxon>
        <taxon>Tracheophyta</taxon>
        <taxon>Spermatophyta</taxon>
        <taxon>Magnoliopsida</taxon>
        <taxon>Liliopsida</taxon>
        <taxon>Poales</taxon>
        <taxon>Poaceae</taxon>
        <taxon>PACMAD clade</taxon>
        <taxon>Panicoideae</taxon>
        <taxon>Panicodae</taxon>
        <taxon>Paniceae</taxon>
        <taxon>Panicinae</taxon>
        <taxon>Panicum</taxon>
        <taxon>Panicum sect. Hiantes</taxon>
    </lineage>
</organism>
<feature type="domain" description="F-box" evidence="1">
    <location>
        <begin position="7"/>
        <end position="53"/>
    </location>
</feature>
<keyword evidence="3" id="KW-1185">Reference proteome</keyword>
<gene>
    <name evidence="2" type="ORF">PVAP13_2KG084532</name>
</gene>
<dbReference type="Proteomes" id="UP000823388">
    <property type="component" value="Chromosome 2K"/>
</dbReference>
<dbReference type="PANTHER" id="PTHR35546:SF46">
    <property type="entry name" value="F-BOX DOMAIN-CONTAINING PROTEIN"/>
    <property type="match status" value="1"/>
</dbReference>
<proteinExistence type="predicted"/>
<dbReference type="InterPro" id="IPR055290">
    <property type="entry name" value="At3g26010-like"/>
</dbReference>
<dbReference type="SUPFAM" id="SSF81383">
    <property type="entry name" value="F-box domain"/>
    <property type="match status" value="1"/>
</dbReference>
<dbReference type="AlphaFoldDB" id="A0A8T0VZC9"/>